<evidence type="ECO:0000256" key="1">
    <source>
        <dbReference type="SAM" id="MobiDB-lite"/>
    </source>
</evidence>
<sequence length="94" mass="10113">MSQSASTSLDIHRGSSSGRSDGRPLNKNCQAALINRNGWPTLGVGFANADRLAKSNRLVVSYPNPDSDKSSEMFYIGETKSSQVFSFNESPSAI</sequence>
<dbReference type="AlphaFoldDB" id="A0AAV4TXC5"/>
<organism evidence="2 3">
    <name type="scientific">Caerostris darwini</name>
    <dbReference type="NCBI Taxonomy" id="1538125"/>
    <lineage>
        <taxon>Eukaryota</taxon>
        <taxon>Metazoa</taxon>
        <taxon>Ecdysozoa</taxon>
        <taxon>Arthropoda</taxon>
        <taxon>Chelicerata</taxon>
        <taxon>Arachnida</taxon>
        <taxon>Araneae</taxon>
        <taxon>Araneomorphae</taxon>
        <taxon>Entelegynae</taxon>
        <taxon>Araneoidea</taxon>
        <taxon>Araneidae</taxon>
        <taxon>Caerostris</taxon>
    </lineage>
</organism>
<feature type="region of interest" description="Disordered" evidence="1">
    <location>
        <begin position="1"/>
        <end position="27"/>
    </location>
</feature>
<protein>
    <submittedName>
        <fullName evidence="2">Uncharacterized protein</fullName>
    </submittedName>
</protein>
<name>A0AAV4TXC5_9ARAC</name>
<dbReference type="Proteomes" id="UP001054837">
    <property type="component" value="Unassembled WGS sequence"/>
</dbReference>
<gene>
    <name evidence="2" type="ORF">CDAR_318961</name>
</gene>
<evidence type="ECO:0000313" key="2">
    <source>
        <dbReference type="EMBL" id="GIY50211.1"/>
    </source>
</evidence>
<dbReference type="EMBL" id="BPLQ01010363">
    <property type="protein sequence ID" value="GIY50211.1"/>
    <property type="molecule type" value="Genomic_DNA"/>
</dbReference>
<accession>A0AAV4TXC5</accession>
<proteinExistence type="predicted"/>
<reference evidence="2 3" key="1">
    <citation type="submission" date="2021-06" db="EMBL/GenBank/DDBJ databases">
        <title>Caerostris darwini draft genome.</title>
        <authorList>
            <person name="Kono N."/>
            <person name="Arakawa K."/>
        </authorList>
    </citation>
    <scope>NUCLEOTIDE SEQUENCE [LARGE SCALE GENOMIC DNA]</scope>
</reference>
<evidence type="ECO:0000313" key="3">
    <source>
        <dbReference type="Proteomes" id="UP001054837"/>
    </source>
</evidence>
<comment type="caution">
    <text evidence="2">The sequence shown here is derived from an EMBL/GenBank/DDBJ whole genome shotgun (WGS) entry which is preliminary data.</text>
</comment>
<keyword evidence="3" id="KW-1185">Reference proteome</keyword>